<evidence type="ECO:0000256" key="4">
    <source>
        <dbReference type="ARBA" id="ARBA00022989"/>
    </source>
</evidence>
<evidence type="ECO:0000256" key="5">
    <source>
        <dbReference type="ARBA" id="ARBA00023136"/>
    </source>
</evidence>
<dbReference type="PANTHER" id="PTHR30474">
    <property type="entry name" value="CELL CYCLE PROTEIN"/>
    <property type="match status" value="1"/>
</dbReference>
<dbReference type="Proteomes" id="UP001290861">
    <property type="component" value="Unassembled WGS sequence"/>
</dbReference>
<feature type="transmembrane region" description="Helical" evidence="6">
    <location>
        <begin position="181"/>
        <end position="201"/>
    </location>
</feature>
<feature type="transmembrane region" description="Helical" evidence="6">
    <location>
        <begin position="159"/>
        <end position="176"/>
    </location>
</feature>
<proteinExistence type="predicted"/>
<evidence type="ECO:0000256" key="1">
    <source>
        <dbReference type="ARBA" id="ARBA00004141"/>
    </source>
</evidence>
<gene>
    <name evidence="7" type="primary">rodA</name>
    <name evidence="7" type="ORF">P9H32_08800</name>
</gene>
<feature type="transmembrane region" description="Helical" evidence="6">
    <location>
        <begin position="300"/>
        <end position="319"/>
    </location>
</feature>
<keyword evidence="5 6" id="KW-0472">Membrane</keyword>
<comment type="subcellular location">
    <subcellularLocation>
        <location evidence="1">Membrane</location>
        <topology evidence="1">Multi-pass membrane protein</topology>
    </subcellularLocation>
</comment>
<keyword evidence="8" id="KW-1185">Reference proteome</keyword>
<dbReference type="InterPro" id="IPR001182">
    <property type="entry name" value="FtsW/RodA"/>
</dbReference>
<dbReference type="NCBIfam" id="TIGR02210">
    <property type="entry name" value="rodA_shape"/>
    <property type="match status" value="1"/>
</dbReference>
<name>A0ABU5MX43_9BACT</name>
<feature type="transmembrane region" description="Helical" evidence="6">
    <location>
        <begin position="364"/>
        <end position="386"/>
    </location>
</feature>
<accession>A0ABU5MX43</accession>
<feature type="transmembrane region" description="Helical" evidence="6">
    <location>
        <begin position="331"/>
        <end position="358"/>
    </location>
</feature>
<keyword evidence="4 6" id="KW-1133">Transmembrane helix</keyword>
<keyword evidence="2 6" id="KW-0812">Transmembrane</keyword>
<feature type="transmembrane region" description="Helical" evidence="6">
    <location>
        <begin position="71"/>
        <end position="89"/>
    </location>
</feature>
<protein>
    <submittedName>
        <fullName evidence="7">Rod shape-determining protein RodA</fullName>
    </submittedName>
</protein>
<keyword evidence="3" id="KW-0133">Cell shape</keyword>
<dbReference type="Pfam" id="PF01098">
    <property type="entry name" value="FTSW_RODA_SPOVE"/>
    <property type="match status" value="1"/>
</dbReference>
<dbReference type="RefSeq" id="WP_322608525.1">
    <property type="nucleotide sequence ID" value="NZ_JARVCO010000010.1"/>
</dbReference>
<evidence type="ECO:0000313" key="8">
    <source>
        <dbReference type="Proteomes" id="UP001290861"/>
    </source>
</evidence>
<evidence type="ECO:0000256" key="6">
    <source>
        <dbReference type="SAM" id="Phobius"/>
    </source>
</evidence>
<feature type="transmembrane region" description="Helical" evidence="6">
    <location>
        <begin position="47"/>
        <end position="65"/>
    </location>
</feature>
<reference evidence="7 8" key="1">
    <citation type="journal article" date="2024" name="Appl. Environ. Microbiol.">
        <title>Pontiella agarivorans sp. nov., a novel marine anaerobic bacterium capable of degrading macroalgal polysaccharides and fixing nitrogen.</title>
        <authorList>
            <person name="Liu N."/>
            <person name="Kivenson V."/>
            <person name="Peng X."/>
            <person name="Cui Z."/>
            <person name="Lankiewicz T.S."/>
            <person name="Gosselin K.M."/>
            <person name="English C.J."/>
            <person name="Blair E.M."/>
            <person name="O'Malley M.A."/>
            <person name="Valentine D.L."/>
        </authorList>
    </citation>
    <scope>NUCLEOTIDE SEQUENCE [LARGE SCALE GENOMIC DNA]</scope>
    <source>
        <strain evidence="7 8">NLcol2</strain>
    </source>
</reference>
<dbReference type="EMBL" id="JARVCO010000010">
    <property type="protein sequence ID" value="MDZ8118727.1"/>
    <property type="molecule type" value="Genomic_DNA"/>
</dbReference>
<dbReference type="InterPro" id="IPR011923">
    <property type="entry name" value="RodA/MrdB"/>
</dbReference>
<evidence type="ECO:0000313" key="7">
    <source>
        <dbReference type="EMBL" id="MDZ8118727.1"/>
    </source>
</evidence>
<feature type="transmembrane region" description="Helical" evidence="6">
    <location>
        <begin position="12"/>
        <end position="35"/>
    </location>
</feature>
<feature type="transmembrane region" description="Helical" evidence="6">
    <location>
        <begin position="136"/>
        <end position="153"/>
    </location>
</feature>
<comment type="caution">
    <text evidence="7">The sequence shown here is derived from an EMBL/GenBank/DDBJ whole genome shotgun (WGS) entry which is preliminary data.</text>
</comment>
<sequence>MNGIEVKRLDWTMLSTIFLLITMSVAFVFSARFKSADLYGDTWEKQLMFALLGMGVYAALVWFDYKVIATLSWWIYAGAIILLLAVFLFPANNGAQRWIPLPGFTLQPSELGKIAVAIKLGAYLSAPDRDADEWKTFFVCAAIAGLPFVLIAVEPDLSTSLTLAPITLAIMLYAGVKRKLLLIGLAVVVLAGVTACLWIKYEQPTQEQLDNGYVPDKSEFLPRMPILQDYQKDRIRVFVRDGHDVADAGWNKLQSQIAVGSGGLHGKGYLHGTQNILGFLPSAVAQSDFIFCVISEETGFIGSAFILTLYAVLLGRCMRVSLRSRDEFGRLMALGIGVMLFCHVFVNIAMTIGVLPITGLPLPLMSYGGSFMVSTLIALGLVQSVYQRRKIRN</sequence>
<organism evidence="7 8">
    <name type="scientific">Pontiella agarivorans</name>
    <dbReference type="NCBI Taxonomy" id="3038953"/>
    <lineage>
        <taxon>Bacteria</taxon>
        <taxon>Pseudomonadati</taxon>
        <taxon>Kiritimatiellota</taxon>
        <taxon>Kiritimatiellia</taxon>
        <taxon>Kiritimatiellales</taxon>
        <taxon>Pontiellaceae</taxon>
        <taxon>Pontiella</taxon>
    </lineage>
</organism>
<evidence type="ECO:0000256" key="3">
    <source>
        <dbReference type="ARBA" id="ARBA00022960"/>
    </source>
</evidence>
<evidence type="ECO:0000256" key="2">
    <source>
        <dbReference type="ARBA" id="ARBA00022692"/>
    </source>
</evidence>